<sequence length="134" mass="14902">MENNNVNTVNNQEPQQAAQTGERTFTQDEVNRIVQDRLARVKTLDEPDQRELDLQKRERALYAREAVANAGLDKNLADEFVGMDKETVDKCLKIIAPYAQKMKEPFLNAVGPTNGGGGVGSDNEIRAAMGLKKR</sequence>
<feature type="region of interest" description="Disordered" evidence="1">
    <location>
        <begin position="1"/>
        <end position="25"/>
    </location>
</feature>
<evidence type="ECO:0000313" key="2">
    <source>
        <dbReference type="EMBL" id="DAE10626.1"/>
    </source>
</evidence>
<protein>
    <submittedName>
        <fullName evidence="2">Major head protein</fullName>
    </submittedName>
</protein>
<proteinExistence type="predicted"/>
<evidence type="ECO:0000256" key="1">
    <source>
        <dbReference type="SAM" id="MobiDB-lite"/>
    </source>
</evidence>
<feature type="compositionally biased region" description="Low complexity" evidence="1">
    <location>
        <begin position="1"/>
        <end position="11"/>
    </location>
</feature>
<dbReference type="EMBL" id="BK015516">
    <property type="protein sequence ID" value="DAE10626.1"/>
    <property type="molecule type" value="Genomic_DNA"/>
</dbReference>
<name>A0A8S5PUT0_9CAUD</name>
<feature type="compositionally biased region" description="Polar residues" evidence="1">
    <location>
        <begin position="12"/>
        <end position="24"/>
    </location>
</feature>
<organism evidence="2">
    <name type="scientific">Myoviridae sp. ctUPB15</name>
    <dbReference type="NCBI Taxonomy" id="2825116"/>
    <lineage>
        <taxon>Viruses</taxon>
        <taxon>Duplodnaviria</taxon>
        <taxon>Heunggongvirae</taxon>
        <taxon>Uroviricota</taxon>
        <taxon>Caudoviricetes</taxon>
    </lineage>
</organism>
<accession>A0A8S5PUT0</accession>
<reference evidence="2" key="1">
    <citation type="journal article" date="2021" name="Proc. Natl. Acad. Sci. U.S.A.">
        <title>A Catalog of Tens of Thousands of Viruses from Human Metagenomes Reveals Hidden Associations with Chronic Diseases.</title>
        <authorList>
            <person name="Tisza M.J."/>
            <person name="Buck C.B."/>
        </authorList>
    </citation>
    <scope>NUCLEOTIDE SEQUENCE</scope>
    <source>
        <strain evidence="2">CtUPB15</strain>
    </source>
</reference>